<proteinExistence type="predicted"/>
<dbReference type="RefSeq" id="WP_132114838.1">
    <property type="nucleotide sequence ID" value="NZ_SMJU01000002.1"/>
</dbReference>
<dbReference type="AlphaFoldDB" id="A0A4R4KN53"/>
<sequence>MESTTNHHPGRSAERPTYMTTLSSVLEQLRIKKLDNEWKWTAEGFTLGKGKNYQPEDLTIIKVYRFEGESDPADSSILYIIEAKDQSVGYSLDMYGLYSNHDGEQGYDSFIRQIKVDQRDEQIIFSD</sequence>
<organism evidence="1 2">
    <name type="scientific">Arundinibacter roseus</name>
    <dbReference type="NCBI Taxonomy" id="2070510"/>
    <lineage>
        <taxon>Bacteria</taxon>
        <taxon>Pseudomonadati</taxon>
        <taxon>Bacteroidota</taxon>
        <taxon>Cytophagia</taxon>
        <taxon>Cytophagales</taxon>
        <taxon>Spirosomataceae</taxon>
        <taxon>Arundinibacter</taxon>
    </lineage>
</organism>
<protein>
    <recommendedName>
        <fullName evidence="3">Phosphoribosylpyrophosphate synthetase</fullName>
    </recommendedName>
</protein>
<name>A0A4R4KN53_9BACT</name>
<dbReference type="OrthoDB" id="8418771at2"/>
<comment type="caution">
    <text evidence="1">The sequence shown here is derived from an EMBL/GenBank/DDBJ whole genome shotgun (WGS) entry which is preliminary data.</text>
</comment>
<evidence type="ECO:0008006" key="3">
    <source>
        <dbReference type="Google" id="ProtNLM"/>
    </source>
</evidence>
<accession>A0A4R4KN53</accession>
<dbReference type="EMBL" id="SMJU01000002">
    <property type="protein sequence ID" value="TDB68149.1"/>
    <property type="molecule type" value="Genomic_DNA"/>
</dbReference>
<keyword evidence="2" id="KW-1185">Reference proteome</keyword>
<gene>
    <name evidence="1" type="ORF">EZE20_04290</name>
</gene>
<reference evidence="1 2" key="1">
    <citation type="submission" date="2019-02" db="EMBL/GenBank/DDBJ databases">
        <title>Arundinibacter roseus gen. nov., sp. nov., a new member of the family Cytophagaceae.</title>
        <authorList>
            <person name="Szuroczki S."/>
            <person name="Khayer B."/>
            <person name="Sproer C."/>
            <person name="Toumi M."/>
            <person name="Szabo A."/>
            <person name="Felfoldi T."/>
            <person name="Schumann P."/>
            <person name="Toth E."/>
        </authorList>
    </citation>
    <scope>NUCLEOTIDE SEQUENCE [LARGE SCALE GENOMIC DNA]</scope>
    <source>
        <strain evidence="1 2">DMA-k-7a</strain>
    </source>
</reference>
<dbReference type="Proteomes" id="UP000295706">
    <property type="component" value="Unassembled WGS sequence"/>
</dbReference>
<evidence type="ECO:0000313" key="2">
    <source>
        <dbReference type="Proteomes" id="UP000295706"/>
    </source>
</evidence>
<evidence type="ECO:0000313" key="1">
    <source>
        <dbReference type="EMBL" id="TDB68149.1"/>
    </source>
</evidence>